<dbReference type="Gene3D" id="3.20.20.70">
    <property type="entry name" value="Aldolase class I"/>
    <property type="match status" value="1"/>
</dbReference>
<evidence type="ECO:0000256" key="14">
    <source>
        <dbReference type="ARBA" id="ARBA00032102"/>
    </source>
</evidence>
<dbReference type="InterPro" id="IPR007197">
    <property type="entry name" value="rSAM"/>
</dbReference>
<protein>
    <recommendedName>
        <fullName evidence="5">FeMo cofactor biosynthesis protein NifB</fullName>
    </recommendedName>
    <alternativeName>
        <fullName evidence="14">Nitrogenase cofactor maturase NifB</fullName>
    </alternativeName>
    <alternativeName>
        <fullName evidence="13">Radical SAM assemblase NifB</fullName>
    </alternativeName>
</protein>
<name>B5YH11_THEYD</name>
<dbReference type="Proteomes" id="UP000000718">
    <property type="component" value="Chromosome"/>
</dbReference>
<dbReference type="KEGG" id="tye:THEYE_A1710"/>
<dbReference type="SMART" id="SM00729">
    <property type="entry name" value="Elp3"/>
    <property type="match status" value="1"/>
</dbReference>
<dbReference type="CDD" id="cd01335">
    <property type="entry name" value="Radical_SAM"/>
    <property type="match status" value="1"/>
</dbReference>
<dbReference type="SFLD" id="SFLDG01068">
    <property type="entry name" value="FeMo_cofactor_biosynthesis_pro"/>
    <property type="match status" value="1"/>
</dbReference>
<keyword evidence="12" id="KW-0456">Lyase</keyword>
<evidence type="ECO:0000313" key="16">
    <source>
        <dbReference type="EMBL" id="ACI20612.1"/>
    </source>
</evidence>
<dbReference type="InterPro" id="IPR013785">
    <property type="entry name" value="Aldolase_TIM"/>
</dbReference>
<evidence type="ECO:0000256" key="13">
    <source>
        <dbReference type="ARBA" id="ARBA00030926"/>
    </source>
</evidence>
<dbReference type="GO" id="GO:0051539">
    <property type="term" value="F:4 iron, 4 sulfur cluster binding"/>
    <property type="evidence" value="ECO:0007669"/>
    <property type="project" value="UniProtKB-KW"/>
</dbReference>
<dbReference type="NCBIfam" id="TIGR01290">
    <property type="entry name" value="nifB"/>
    <property type="match status" value="1"/>
</dbReference>
<comment type="pathway">
    <text evidence="3">Cofactor biosynthesis; Fe-Mo cofactor biosynthesis.</text>
</comment>
<evidence type="ECO:0000256" key="3">
    <source>
        <dbReference type="ARBA" id="ARBA00005155"/>
    </source>
</evidence>
<evidence type="ECO:0000256" key="4">
    <source>
        <dbReference type="ARBA" id="ARBA00006804"/>
    </source>
</evidence>
<dbReference type="InParanoid" id="B5YH11"/>
<dbReference type="InterPro" id="IPR000385">
    <property type="entry name" value="MoaA_NifB_PqqE_Fe-S-bd_CS"/>
</dbReference>
<dbReference type="PATRIC" id="fig|289376.4.peg.1665"/>
<evidence type="ECO:0000256" key="7">
    <source>
        <dbReference type="ARBA" id="ARBA00022691"/>
    </source>
</evidence>
<dbReference type="InterPro" id="IPR058240">
    <property type="entry name" value="rSAM_sf"/>
</dbReference>
<evidence type="ECO:0000313" key="17">
    <source>
        <dbReference type="Proteomes" id="UP000000718"/>
    </source>
</evidence>
<dbReference type="AlphaFoldDB" id="B5YH11"/>
<dbReference type="SMR" id="B5YH11"/>
<dbReference type="SFLD" id="SFLDS00029">
    <property type="entry name" value="Radical_SAM"/>
    <property type="match status" value="1"/>
</dbReference>
<dbReference type="Pfam" id="PF04055">
    <property type="entry name" value="Radical_SAM"/>
    <property type="match status" value="1"/>
</dbReference>
<dbReference type="EMBL" id="CP001147">
    <property type="protein sequence ID" value="ACI20612.1"/>
    <property type="molecule type" value="Genomic_DNA"/>
</dbReference>
<dbReference type="PANTHER" id="PTHR43787:SF13">
    <property type="entry name" value="FEMO COFACTOR BIOSYNTHESIS PROTEIN NIFB"/>
    <property type="match status" value="1"/>
</dbReference>
<dbReference type="RefSeq" id="WP_012545348.1">
    <property type="nucleotide sequence ID" value="NC_011296.1"/>
</dbReference>
<evidence type="ECO:0000259" key="15">
    <source>
        <dbReference type="PROSITE" id="PS51918"/>
    </source>
</evidence>
<gene>
    <name evidence="16" type="ordered locus">THEYE_A1710</name>
</gene>
<accession>B5YH11</accession>
<keyword evidence="9" id="KW-0408">Iron</keyword>
<dbReference type="InterPro" id="IPR006638">
    <property type="entry name" value="Elp3/MiaA/NifB-like_rSAM"/>
</dbReference>
<dbReference type="PROSITE" id="PS51918">
    <property type="entry name" value="RADICAL_SAM"/>
    <property type="match status" value="1"/>
</dbReference>
<comment type="function">
    <text evidence="2">Involved in the biosynthesis of the iron-molybdenum cofactor (FeMo-co or M-cluster) found in the dinitrogenase enzyme of the nitrogenase complex in nitrogen-fixing microorganisms. NifB catalyzes the crucial step of radical SAM-dependent carbide insertion that occurs concomitant with the insertion of a 9th sulfur and the rearrangement/coupling of two [4Fe-4S] clusters into a [8Fe-9S-C] cluster, the precursor to the M-cluster.</text>
</comment>
<evidence type="ECO:0000256" key="11">
    <source>
        <dbReference type="ARBA" id="ARBA00023231"/>
    </source>
</evidence>
<sequence>MKKQSLEEGVINTHPCFSERGHERYGRLHLPVAPVCNISCNYCNRNYDCVNESRPGVSSRIITPLEALKRVLVATERDRISVIGVAGPGDPLANESTFNFFKLVRKEFPNIFLCLSTNGLLLPKKVEVLQDLGIFTVTVTINAINPSTAEKIYAWILYDGKLMKGREASEYLLENQWNGLEMLTDRGFCVKVNSVLIPGVNEREIENIAERARRLKAKVMNIIPLIPNGKMINLQKPSCQVLEDIRKVCEKHIRQIRHCRQCRADAFGSLEEDKDIELELINNALAFDYCESV</sequence>
<comment type="similarity">
    <text evidence="4">Belongs to the radical SAM superfamily. NifB family.</text>
</comment>
<keyword evidence="7" id="KW-0949">S-adenosyl-L-methionine</keyword>
<evidence type="ECO:0000256" key="1">
    <source>
        <dbReference type="ARBA" id="ARBA00001966"/>
    </source>
</evidence>
<evidence type="ECO:0000256" key="8">
    <source>
        <dbReference type="ARBA" id="ARBA00022723"/>
    </source>
</evidence>
<feature type="domain" description="Radical SAM core" evidence="15">
    <location>
        <begin position="22"/>
        <end position="265"/>
    </location>
</feature>
<keyword evidence="8" id="KW-0479">Metal-binding</keyword>
<organism evidence="16 17">
    <name type="scientific">Thermodesulfovibrio yellowstonii (strain ATCC 51303 / DSM 11347 / YP87)</name>
    <dbReference type="NCBI Taxonomy" id="289376"/>
    <lineage>
        <taxon>Bacteria</taxon>
        <taxon>Pseudomonadati</taxon>
        <taxon>Nitrospirota</taxon>
        <taxon>Thermodesulfovibrionia</taxon>
        <taxon>Thermodesulfovibrionales</taxon>
        <taxon>Thermodesulfovibrionaceae</taxon>
        <taxon>Thermodesulfovibrio</taxon>
    </lineage>
</organism>
<keyword evidence="11" id="KW-0535">Nitrogen fixation</keyword>
<dbReference type="InterPro" id="IPR005980">
    <property type="entry name" value="Nase_CF_NifB"/>
</dbReference>
<dbReference type="STRING" id="289376.THEYE_A1710"/>
<dbReference type="SUPFAM" id="SSF102114">
    <property type="entry name" value="Radical SAM enzymes"/>
    <property type="match status" value="1"/>
</dbReference>
<dbReference type="eggNOG" id="COG0535">
    <property type="taxonomic scope" value="Bacteria"/>
</dbReference>
<dbReference type="GO" id="GO:0032324">
    <property type="term" value="P:molybdopterin cofactor biosynthetic process"/>
    <property type="evidence" value="ECO:0007669"/>
    <property type="project" value="UniProtKB-ARBA"/>
</dbReference>
<evidence type="ECO:0000256" key="5">
    <source>
        <dbReference type="ARBA" id="ARBA00021702"/>
    </source>
</evidence>
<dbReference type="OrthoDB" id="9800746at2"/>
<dbReference type="GO" id="GO:0016829">
    <property type="term" value="F:lyase activity"/>
    <property type="evidence" value="ECO:0007669"/>
    <property type="project" value="UniProtKB-KW"/>
</dbReference>
<evidence type="ECO:0000256" key="6">
    <source>
        <dbReference type="ARBA" id="ARBA00022485"/>
    </source>
</evidence>
<reference evidence="17" key="1">
    <citation type="submission" date="2008-08" db="EMBL/GenBank/DDBJ databases">
        <title>The complete genome sequence of Thermodesulfovibrio yellowstonii strain ATCC 51303 / DSM 11347 / YP87.</title>
        <authorList>
            <person name="Dodson R.J."/>
            <person name="Durkin A.S."/>
            <person name="Wu M."/>
            <person name="Eisen J."/>
            <person name="Sutton G."/>
        </authorList>
    </citation>
    <scope>NUCLEOTIDE SEQUENCE [LARGE SCALE GENOMIC DNA]</scope>
    <source>
        <strain evidence="17">ATCC 51303 / DSM 11347 / YP87</strain>
    </source>
</reference>
<dbReference type="SFLD" id="SFLDG01067">
    <property type="entry name" value="SPASM/twitch_domain_containing"/>
    <property type="match status" value="1"/>
</dbReference>
<dbReference type="GO" id="GO:0046872">
    <property type="term" value="F:metal ion binding"/>
    <property type="evidence" value="ECO:0007669"/>
    <property type="project" value="UniProtKB-KW"/>
</dbReference>
<dbReference type="HOGENOM" id="CLU_027639_1_0_0"/>
<dbReference type="PANTHER" id="PTHR43787">
    <property type="entry name" value="FEMO COFACTOR BIOSYNTHESIS PROTEIN NIFB-RELATED"/>
    <property type="match status" value="1"/>
</dbReference>
<dbReference type="SFLD" id="SFLDF00281">
    <property type="entry name" value="FeMo_cofactor_biosynthesis_pro"/>
    <property type="match status" value="1"/>
</dbReference>
<comment type="cofactor">
    <cofactor evidence="1">
        <name>[4Fe-4S] cluster</name>
        <dbReference type="ChEBI" id="CHEBI:49883"/>
    </cofactor>
</comment>
<evidence type="ECO:0000256" key="9">
    <source>
        <dbReference type="ARBA" id="ARBA00023004"/>
    </source>
</evidence>
<proteinExistence type="inferred from homology"/>
<evidence type="ECO:0000256" key="12">
    <source>
        <dbReference type="ARBA" id="ARBA00023239"/>
    </source>
</evidence>
<evidence type="ECO:0000256" key="10">
    <source>
        <dbReference type="ARBA" id="ARBA00023014"/>
    </source>
</evidence>
<keyword evidence="17" id="KW-1185">Reference proteome</keyword>
<dbReference type="EnsemblBacteria" id="ACI20612">
    <property type="protein sequence ID" value="ACI20612"/>
    <property type="gene ID" value="THEYE_A1710"/>
</dbReference>
<reference evidence="16 17" key="2">
    <citation type="journal article" date="2015" name="Genome Announc.">
        <title>Genome Sequence of the Sulfate-Reducing Thermophilic Bacterium Thermodesulfovibrio yellowstonii Strain DSM 11347T (Phylum Nitrospirae).</title>
        <authorList>
            <person name="Bhatnagar S."/>
            <person name="Badger J.H."/>
            <person name="Madupu R."/>
            <person name="Khouri H.M."/>
            <person name="O'Connor E.M."/>
            <person name="Robb F.T."/>
            <person name="Ward N.L."/>
            <person name="Eisen J.A."/>
        </authorList>
    </citation>
    <scope>NUCLEOTIDE SEQUENCE [LARGE SCALE GENOMIC DNA]</scope>
    <source>
        <strain evidence="17">ATCC 51303 / DSM 11347 / YP87</strain>
    </source>
</reference>
<dbReference type="PROSITE" id="PS01305">
    <property type="entry name" value="MOAA_NIFB_PQQE"/>
    <property type="match status" value="1"/>
</dbReference>
<evidence type="ECO:0000256" key="2">
    <source>
        <dbReference type="ARBA" id="ARBA00003522"/>
    </source>
</evidence>
<dbReference type="UniPathway" id="UPA00782"/>
<keyword evidence="10" id="KW-0411">Iron-sulfur</keyword>
<keyword evidence="6" id="KW-0004">4Fe-4S</keyword>